<organism evidence="2 3">
    <name type="scientific">Gordonia hirsuta DSM 44140 = NBRC 16056</name>
    <dbReference type="NCBI Taxonomy" id="1121927"/>
    <lineage>
        <taxon>Bacteria</taxon>
        <taxon>Bacillati</taxon>
        <taxon>Actinomycetota</taxon>
        <taxon>Actinomycetes</taxon>
        <taxon>Mycobacteriales</taxon>
        <taxon>Gordoniaceae</taxon>
        <taxon>Gordonia</taxon>
    </lineage>
</organism>
<reference evidence="2 3" key="1">
    <citation type="submission" date="2012-12" db="EMBL/GenBank/DDBJ databases">
        <title>Whole genome shotgun sequence of Gordonia hirsuta NBRC 16056.</title>
        <authorList>
            <person name="Isaki-Nakamura S."/>
            <person name="Hosoyama A."/>
            <person name="Tsuchikane K."/>
            <person name="Katsumata H."/>
            <person name="Baba S."/>
            <person name="Yamazaki S."/>
            <person name="Fujita N."/>
        </authorList>
    </citation>
    <scope>NUCLEOTIDE SEQUENCE [LARGE SCALE GENOMIC DNA]</scope>
    <source>
        <strain evidence="2 3">NBRC 16056</strain>
    </source>
</reference>
<evidence type="ECO:0000313" key="2">
    <source>
        <dbReference type="EMBL" id="GAC57878.1"/>
    </source>
</evidence>
<dbReference type="Proteomes" id="UP000053405">
    <property type="component" value="Unassembled WGS sequence"/>
</dbReference>
<dbReference type="PROSITE" id="PS51725">
    <property type="entry name" value="ABM"/>
    <property type="match status" value="1"/>
</dbReference>
<proteinExistence type="predicted"/>
<feature type="domain" description="ABM" evidence="1">
    <location>
        <begin position="3"/>
        <end position="91"/>
    </location>
</feature>
<gene>
    <name evidence="2" type="ORF">GOHSU_27_00140</name>
</gene>
<comment type="caution">
    <text evidence="2">The sequence shown here is derived from an EMBL/GenBank/DDBJ whole genome shotgun (WGS) entry which is preliminary data.</text>
</comment>
<evidence type="ECO:0000259" key="1">
    <source>
        <dbReference type="PROSITE" id="PS51725"/>
    </source>
</evidence>
<dbReference type="PANTHER" id="PTHR34474:SF2">
    <property type="entry name" value="SIGNAL TRANSDUCTION PROTEIN TRAP"/>
    <property type="match status" value="1"/>
</dbReference>
<dbReference type="eggNOG" id="COG2329">
    <property type="taxonomic scope" value="Bacteria"/>
</dbReference>
<sequence>MSIVKINAIHVPQGQGPELEKRFAARAGVVDKAAGFLGFQLLRPTKGDDRYFVVTQWADEQSYDAWANGDARAAHKSDRKPVATGADLLEFEVVVDVKPAS</sequence>
<dbReference type="Gene3D" id="3.30.70.100">
    <property type="match status" value="1"/>
</dbReference>
<dbReference type="RefSeq" id="WP_005940909.1">
    <property type="nucleotide sequence ID" value="NZ_ATVK01000014.1"/>
</dbReference>
<name>L7LCV8_9ACTN</name>
<protein>
    <recommendedName>
        <fullName evidence="1">ABM domain-containing protein</fullName>
    </recommendedName>
</protein>
<dbReference type="AlphaFoldDB" id="L7LCV8"/>
<dbReference type="InterPro" id="IPR050404">
    <property type="entry name" value="Heme-degrading_MO"/>
</dbReference>
<evidence type="ECO:0000313" key="3">
    <source>
        <dbReference type="Proteomes" id="UP000053405"/>
    </source>
</evidence>
<dbReference type="OrthoDB" id="5518003at2"/>
<accession>L7LCV8</accession>
<dbReference type="SUPFAM" id="SSF54909">
    <property type="entry name" value="Dimeric alpha+beta barrel"/>
    <property type="match status" value="1"/>
</dbReference>
<dbReference type="Pfam" id="PF03992">
    <property type="entry name" value="ABM"/>
    <property type="match status" value="1"/>
</dbReference>
<dbReference type="STRING" id="1121927.GOHSU_27_00140"/>
<dbReference type="PANTHER" id="PTHR34474">
    <property type="entry name" value="SIGNAL TRANSDUCTION PROTEIN TRAP"/>
    <property type="match status" value="1"/>
</dbReference>
<dbReference type="InterPro" id="IPR011008">
    <property type="entry name" value="Dimeric_a/b-barrel"/>
</dbReference>
<keyword evidence="3" id="KW-1185">Reference proteome</keyword>
<dbReference type="EMBL" id="BANT01000027">
    <property type="protein sequence ID" value="GAC57878.1"/>
    <property type="molecule type" value="Genomic_DNA"/>
</dbReference>
<dbReference type="InterPro" id="IPR007138">
    <property type="entry name" value="ABM_dom"/>
</dbReference>